<dbReference type="InterPro" id="IPR002347">
    <property type="entry name" value="SDR_fam"/>
</dbReference>
<dbReference type="PANTHER" id="PTHR43976:SF16">
    <property type="entry name" value="SHORT-CHAIN DEHYDROGENASE_REDUCTASE FAMILY PROTEIN"/>
    <property type="match status" value="1"/>
</dbReference>
<evidence type="ECO:0000256" key="2">
    <source>
        <dbReference type="ARBA" id="ARBA00023002"/>
    </source>
</evidence>
<dbReference type="Proteomes" id="UP000662783">
    <property type="component" value="Chromosome"/>
</dbReference>
<evidence type="ECO:0000256" key="1">
    <source>
        <dbReference type="ARBA" id="ARBA00006484"/>
    </source>
</evidence>
<evidence type="ECO:0000313" key="4">
    <source>
        <dbReference type="EMBL" id="QSE99441.1"/>
    </source>
</evidence>
<dbReference type="CDD" id="cd05374">
    <property type="entry name" value="17beta-HSD-like_SDR_c"/>
    <property type="match status" value="1"/>
</dbReference>
<dbReference type="Pfam" id="PF00106">
    <property type="entry name" value="adh_short"/>
    <property type="match status" value="1"/>
</dbReference>
<keyword evidence="2" id="KW-0560">Oxidoreductase</keyword>
<dbReference type="Gene3D" id="3.40.50.720">
    <property type="entry name" value="NAD(P)-binding Rossmann-like Domain"/>
    <property type="match status" value="1"/>
</dbReference>
<dbReference type="GO" id="GO:0016491">
    <property type="term" value="F:oxidoreductase activity"/>
    <property type="evidence" value="ECO:0007669"/>
    <property type="project" value="UniProtKB-KW"/>
</dbReference>
<sequence>MMKTIFITGASSGIGRSTTEYFQKKGWNVAATMRSPEKYEDLAKMENVHLYKLDVTDQQSIDSAIDAAISDFGQIDVLVNNAGYGLVGAFEASTNEQIRRQFDTNVFGLMNVTRAILPHFRKNKAGIVINIASVGGRITFPLYSLYHGTKWAVEGFSESLHYELKQFGIKVKLIEPGAIKTDFYDRSMDLMKAENLEEYDKYVNGTFNTMQKVGANAPGPIVVAKKIYKAATDSGYKMRYPVGSGAPFLLFLKRVLPNNWFFAMVRMVTEKNIK</sequence>
<dbReference type="PRINTS" id="PR00081">
    <property type="entry name" value="GDHRDH"/>
</dbReference>
<dbReference type="SUPFAM" id="SSF51735">
    <property type="entry name" value="NAD(P)-binding Rossmann-fold domains"/>
    <property type="match status" value="1"/>
</dbReference>
<proteinExistence type="inferred from homology"/>
<dbReference type="InterPro" id="IPR036291">
    <property type="entry name" value="NAD(P)-bd_dom_sf"/>
</dbReference>
<name>A0A975A2G6_9BACT</name>
<reference evidence="4" key="1">
    <citation type="submission" date="2021-02" db="EMBL/GenBank/DDBJ databases">
        <title>Fulvivirga sp. S481 isolated from sea water.</title>
        <authorList>
            <person name="Bae S.S."/>
            <person name="Baek K."/>
        </authorList>
    </citation>
    <scope>NUCLEOTIDE SEQUENCE</scope>
    <source>
        <strain evidence="4">S481</strain>
    </source>
</reference>
<accession>A0A975A2G6</accession>
<dbReference type="EMBL" id="CP070608">
    <property type="protein sequence ID" value="QSE99441.1"/>
    <property type="molecule type" value="Genomic_DNA"/>
</dbReference>
<keyword evidence="5" id="KW-1185">Reference proteome</keyword>
<dbReference type="AlphaFoldDB" id="A0A975A2G6"/>
<organism evidence="4 5">
    <name type="scientific">Fulvivirga lutea</name>
    <dbReference type="NCBI Taxonomy" id="2810512"/>
    <lineage>
        <taxon>Bacteria</taxon>
        <taxon>Pseudomonadati</taxon>
        <taxon>Bacteroidota</taxon>
        <taxon>Cytophagia</taxon>
        <taxon>Cytophagales</taxon>
        <taxon>Fulvivirgaceae</taxon>
        <taxon>Fulvivirga</taxon>
    </lineage>
</organism>
<dbReference type="PANTHER" id="PTHR43976">
    <property type="entry name" value="SHORT CHAIN DEHYDROGENASE"/>
    <property type="match status" value="1"/>
</dbReference>
<dbReference type="KEGG" id="fuv:JR347_17545"/>
<comment type="similarity">
    <text evidence="1 3">Belongs to the short-chain dehydrogenases/reductases (SDR) family.</text>
</comment>
<evidence type="ECO:0000313" key="5">
    <source>
        <dbReference type="Proteomes" id="UP000662783"/>
    </source>
</evidence>
<dbReference type="InterPro" id="IPR051911">
    <property type="entry name" value="SDR_oxidoreductase"/>
</dbReference>
<evidence type="ECO:0000256" key="3">
    <source>
        <dbReference type="RuleBase" id="RU000363"/>
    </source>
</evidence>
<protein>
    <submittedName>
        <fullName evidence="4">SDR family oxidoreductase</fullName>
    </submittedName>
</protein>
<dbReference type="PRINTS" id="PR00080">
    <property type="entry name" value="SDRFAMILY"/>
</dbReference>
<gene>
    <name evidence="4" type="ORF">JR347_17545</name>
</gene>